<name>A0A1H3YTI2_9BACT</name>
<proteinExistence type="predicted"/>
<gene>
    <name evidence="2" type="ORF">SAMN05192529_10945</name>
</gene>
<keyword evidence="3" id="KW-1185">Reference proteome</keyword>
<dbReference type="Gene3D" id="3.40.50.10140">
    <property type="entry name" value="Toll/interleukin-1 receptor homology (TIR) domain"/>
    <property type="match status" value="1"/>
</dbReference>
<evidence type="ECO:0000313" key="2">
    <source>
        <dbReference type="EMBL" id="SEA14869.1"/>
    </source>
</evidence>
<accession>A0A1H3YTI2</accession>
<dbReference type="Proteomes" id="UP000199041">
    <property type="component" value="Unassembled WGS sequence"/>
</dbReference>
<dbReference type="AlphaFoldDB" id="A0A1H3YTI2"/>
<dbReference type="PROSITE" id="PS50104">
    <property type="entry name" value="TIR"/>
    <property type="match status" value="1"/>
</dbReference>
<dbReference type="InterPro" id="IPR000157">
    <property type="entry name" value="TIR_dom"/>
</dbReference>
<sequence length="401" mass="46297">MQKNKIFISHSAKDKAYIDSFVEKILILGLEIPSTRIFCSSMEGQGIRSGQHITTKLREEINQSELALLFISKNYKSSEICLNEVGATWATLASESVIPLLLPDVDFGEIGVLNLGKIGVRIKERSEILKLIQDCREQLNPDLKIQKLSAQVDRFITSVQSFIEENNIHTTTTKNQQINEWDQCFTYTLFPFHEIINKSTPTLPDGIHNITDAKTQDQIFMELSKGTFLENLWYKHSEGDFYVEKLRKLPSGNWLLSQANWEVKISDMWVSKNIELQYEFILFRSEKQEPYNINSDIGGSSYNVAILNDGTIISNIEYQNSYAVINGQTINTTDYDSKPRFREDESHWTFFVSDYHKAGYNPDETIEFCKKIDKGEININQQTIMQFLSKLKNNPIVTRWR</sequence>
<organism evidence="2 3">
    <name type="scientific">Arachidicoccus rhizosphaerae</name>
    <dbReference type="NCBI Taxonomy" id="551991"/>
    <lineage>
        <taxon>Bacteria</taxon>
        <taxon>Pseudomonadati</taxon>
        <taxon>Bacteroidota</taxon>
        <taxon>Chitinophagia</taxon>
        <taxon>Chitinophagales</taxon>
        <taxon>Chitinophagaceae</taxon>
        <taxon>Arachidicoccus</taxon>
    </lineage>
</organism>
<dbReference type="Pfam" id="PF13676">
    <property type="entry name" value="TIR_2"/>
    <property type="match status" value="1"/>
</dbReference>
<dbReference type="EMBL" id="FNQY01000009">
    <property type="protein sequence ID" value="SEA14869.1"/>
    <property type="molecule type" value="Genomic_DNA"/>
</dbReference>
<evidence type="ECO:0000313" key="3">
    <source>
        <dbReference type="Proteomes" id="UP000199041"/>
    </source>
</evidence>
<dbReference type="SUPFAM" id="SSF52200">
    <property type="entry name" value="Toll/Interleukin receptor TIR domain"/>
    <property type="match status" value="1"/>
</dbReference>
<dbReference type="GO" id="GO:0007165">
    <property type="term" value="P:signal transduction"/>
    <property type="evidence" value="ECO:0007669"/>
    <property type="project" value="InterPro"/>
</dbReference>
<dbReference type="InterPro" id="IPR035897">
    <property type="entry name" value="Toll_tir_struct_dom_sf"/>
</dbReference>
<evidence type="ECO:0000259" key="1">
    <source>
        <dbReference type="PROSITE" id="PS50104"/>
    </source>
</evidence>
<reference evidence="2 3" key="1">
    <citation type="submission" date="2016-10" db="EMBL/GenBank/DDBJ databases">
        <authorList>
            <person name="de Groot N.N."/>
        </authorList>
    </citation>
    <scope>NUCLEOTIDE SEQUENCE [LARGE SCALE GENOMIC DNA]</scope>
    <source>
        <strain evidence="2 3">Vu-144</strain>
    </source>
</reference>
<dbReference type="OrthoDB" id="4772211at2"/>
<dbReference type="RefSeq" id="WP_091397011.1">
    <property type="nucleotide sequence ID" value="NZ_FNQY01000009.1"/>
</dbReference>
<protein>
    <submittedName>
        <fullName evidence="2">TIR domain-containing protein</fullName>
    </submittedName>
</protein>
<feature type="domain" description="TIR" evidence="1">
    <location>
        <begin position="2"/>
        <end position="139"/>
    </location>
</feature>